<evidence type="ECO:0000256" key="5">
    <source>
        <dbReference type="ARBA" id="ARBA00022846"/>
    </source>
</evidence>
<evidence type="ECO:0000256" key="7">
    <source>
        <dbReference type="ARBA" id="ARBA00023069"/>
    </source>
</evidence>
<dbReference type="GeneID" id="107216869"/>
<gene>
    <name evidence="14" type="primary">LOC107216869</name>
</gene>
<dbReference type="InterPro" id="IPR038765">
    <property type="entry name" value="Papain-like_cys_pep_sf"/>
</dbReference>
<keyword evidence="6 10" id="KW-0175">Coiled coil</keyword>
<dbReference type="Pfam" id="PF24667">
    <property type="entry name" value="MORN_DRC7"/>
    <property type="match status" value="1"/>
</dbReference>
<keyword evidence="5" id="KW-0282">Flagellum</keyword>
<evidence type="ECO:0000256" key="8">
    <source>
        <dbReference type="ARBA" id="ARBA00023212"/>
    </source>
</evidence>
<feature type="domain" description="Dynein regulatory complex subunit 7 MORN" evidence="11">
    <location>
        <begin position="269"/>
        <end position="554"/>
    </location>
</feature>
<evidence type="ECO:0000256" key="3">
    <source>
        <dbReference type="ARBA" id="ARBA00010738"/>
    </source>
</evidence>
<feature type="domain" description="Dynein regulatory complex subunit 7 C-terminal" evidence="12">
    <location>
        <begin position="603"/>
        <end position="708"/>
    </location>
</feature>
<evidence type="ECO:0000259" key="11">
    <source>
        <dbReference type="Pfam" id="PF24667"/>
    </source>
</evidence>
<evidence type="ECO:0000256" key="6">
    <source>
        <dbReference type="ARBA" id="ARBA00023054"/>
    </source>
</evidence>
<keyword evidence="4" id="KW-0963">Cytoplasm</keyword>
<proteinExistence type="inferred from homology"/>
<reference evidence="14" key="1">
    <citation type="submission" date="2025-08" db="UniProtKB">
        <authorList>
            <consortium name="RefSeq"/>
        </authorList>
    </citation>
    <scope>IDENTIFICATION</scope>
    <source>
        <tissue evidence="14">Thorax and Abdomen</tissue>
    </source>
</reference>
<evidence type="ECO:0000256" key="1">
    <source>
        <dbReference type="ARBA" id="ARBA00004230"/>
    </source>
</evidence>
<dbReference type="InterPro" id="IPR056292">
    <property type="entry name" value="DRC7_C"/>
</dbReference>
<evidence type="ECO:0000259" key="12">
    <source>
        <dbReference type="Pfam" id="PF24671"/>
    </source>
</evidence>
<keyword evidence="13" id="KW-1185">Reference proteome</keyword>
<sequence>MLKSPDRLCSPTWVLHRQKGNSFEFSTVLTSLLLGQGYNAYVVSGYASREQVSYNCTRKVCPYLQKPEEPKHEGASEETQRYRLKPPPDIRSKFLLEMEARERKKLEDDLKRQEEERDKMIQELECPPPDKYWGYRIHSWVVILPVENNGRKDEILEPIFIESTLGEYYYSADNKTSNLYLGVESIWNDQNYWVNMQICTDGCASIDWDLTKPKLWEHLLPGEPWTTRGVEEEDAERDLNVQMDKHLDMPASWVEKISLSSVAFERRYPGGSKTIFYKKAKVELYAPYVQRDGLIQKITLFEDYEYMIPTTIYETFANRTDYRVKTVKNLDTESVIDYYKRGRPDACKVNICTEHRYFLSDAVEDSETSLDFYDIVRLDGLTRIEIHPSYLVQHFVNRKDRLYYRYVQYTSEKTTSLIEEYSRIVWKITEKYQRNESIPASKDVCIREFAVGDNEIRLKYHYESGKGTRATRTFVKPLPSDRGERLTFNPDMTSGYNPDPMAPPEKSLMLYYELEKQLKEEEVCRTLIAIAEDEVKAFLKGRSFEYSLPSLSVSLFDRNRNDEAKAGMFAREEILRAQSKREVVKEMDYLGPYLANLGNPVYLSRTEALQVQEQCLTDFKQKLIDRANCILETFEKSKEELMQKQARHAQERELSREDEESFQSEMNDAIFNLHTIEMQLNRYRELATDRYRTLLVNLQRDPRLSAIYRSF</sequence>
<dbReference type="PANTHER" id="PTHR35249:SF2">
    <property type="entry name" value="DYNEIN REGULATORY COMPLEX SUBUNIT 7"/>
    <property type="match status" value="1"/>
</dbReference>
<dbReference type="PANTHER" id="PTHR35249">
    <property type="entry name" value="DYNEIN REGULATORY COMPLEX SUBUNIT 7"/>
    <property type="match status" value="1"/>
</dbReference>
<protein>
    <submittedName>
        <fullName evidence="14">Dynein regulatory complex subunit 7-like isoform X1</fullName>
    </submittedName>
</protein>
<keyword evidence="8" id="KW-0206">Cytoskeleton</keyword>
<dbReference type="InterPro" id="IPR056291">
    <property type="entry name" value="MORN_DRC7"/>
</dbReference>
<name>A0ABM3GLH7_NEOLC</name>
<dbReference type="SUPFAM" id="SSF54001">
    <property type="entry name" value="Cysteine proteinases"/>
    <property type="match status" value="1"/>
</dbReference>
<feature type="coiled-coil region" evidence="10">
    <location>
        <begin position="624"/>
        <end position="651"/>
    </location>
</feature>
<dbReference type="Proteomes" id="UP000829291">
    <property type="component" value="Chromosome 7"/>
</dbReference>
<dbReference type="RefSeq" id="XP_046601124.1">
    <property type="nucleotide sequence ID" value="XM_046745168.1"/>
</dbReference>
<evidence type="ECO:0000256" key="9">
    <source>
        <dbReference type="ARBA" id="ARBA00023273"/>
    </source>
</evidence>
<organism evidence="13 14">
    <name type="scientific">Neodiprion lecontei</name>
    <name type="common">Redheaded pine sawfly</name>
    <dbReference type="NCBI Taxonomy" id="441921"/>
    <lineage>
        <taxon>Eukaryota</taxon>
        <taxon>Metazoa</taxon>
        <taxon>Ecdysozoa</taxon>
        <taxon>Arthropoda</taxon>
        <taxon>Hexapoda</taxon>
        <taxon>Insecta</taxon>
        <taxon>Pterygota</taxon>
        <taxon>Neoptera</taxon>
        <taxon>Endopterygota</taxon>
        <taxon>Hymenoptera</taxon>
        <taxon>Tenthredinoidea</taxon>
        <taxon>Diprionidae</taxon>
        <taxon>Diprioninae</taxon>
        <taxon>Neodiprion</taxon>
    </lineage>
</organism>
<evidence type="ECO:0000313" key="14">
    <source>
        <dbReference type="RefSeq" id="XP_046601124.1"/>
    </source>
</evidence>
<evidence type="ECO:0000256" key="4">
    <source>
        <dbReference type="ARBA" id="ARBA00022490"/>
    </source>
</evidence>
<keyword evidence="9" id="KW-0966">Cell projection</keyword>
<comment type="subcellular location">
    <subcellularLocation>
        <location evidence="1">Cell projection</location>
        <location evidence="1">Cilium</location>
        <location evidence="1">Flagellum</location>
    </subcellularLocation>
    <subcellularLocation>
        <location evidence="2">Cytoplasm</location>
        <location evidence="2">Cytoskeleton</location>
        <location evidence="2">Cilium axoneme</location>
    </subcellularLocation>
</comment>
<comment type="similarity">
    <text evidence="3">Belongs to the DRC7 family.</text>
</comment>
<keyword evidence="7" id="KW-0969">Cilium</keyword>
<evidence type="ECO:0000256" key="2">
    <source>
        <dbReference type="ARBA" id="ARBA00004430"/>
    </source>
</evidence>
<feature type="coiled-coil region" evidence="10">
    <location>
        <begin position="96"/>
        <end position="123"/>
    </location>
</feature>
<evidence type="ECO:0000313" key="13">
    <source>
        <dbReference type="Proteomes" id="UP000829291"/>
    </source>
</evidence>
<dbReference type="InterPro" id="IPR033551">
    <property type="entry name" value="DRC7/lobo"/>
</dbReference>
<evidence type="ECO:0000256" key="10">
    <source>
        <dbReference type="SAM" id="Coils"/>
    </source>
</evidence>
<dbReference type="Pfam" id="PF24671">
    <property type="entry name" value="DRC7_C"/>
    <property type="match status" value="1"/>
</dbReference>
<accession>A0ABM3GLH7</accession>